<accession>A0A0S3UN39</accession>
<gene>
    <name evidence="2" type="ORF">PIOMA14_II_0413</name>
</gene>
<feature type="signal peptide" evidence="1">
    <location>
        <begin position="1"/>
        <end position="29"/>
    </location>
</feature>
<dbReference type="Proteomes" id="UP000217431">
    <property type="component" value="Chromosome II"/>
</dbReference>
<reference evidence="2 3" key="1">
    <citation type="journal article" date="2016" name="DNA Res.">
        <title>The complete genome sequencing of Prevotella intermedia strain OMA14 and a subsequent fine-scale, intra-species genomic comparison reveal an unusual amplification of conjugative and mobile transposons and identify a novel Prevotella-lineage-specific repeat.</title>
        <authorList>
            <person name="Naito M."/>
            <person name="Ogura Y."/>
            <person name="Itoh T."/>
            <person name="Shoji M."/>
            <person name="Okamoto M."/>
            <person name="Hayashi T."/>
            <person name="Nakayama K."/>
        </authorList>
    </citation>
    <scope>NUCLEOTIDE SEQUENCE [LARGE SCALE GENOMIC DNA]</scope>
    <source>
        <strain evidence="2 3">OMA14</strain>
    </source>
</reference>
<dbReference type="InterPro" id="IPR011050">
    <property type="entry name" value="Pectin_lyase_fold/virulence"/>
</dbReference>
<evidence type="ECO:0000256" key="1">
    <source>
        <dbReference type="SAM" id="SignalP"/>
    </source>
</evidence>
<keyword evidence="1" id="KW-0732">Signal</keyword>
<evidence type="ECO:0008006" key="4">
    <source>
        <dbReference type="Google" id="ProtNLM"/>
    </source>
</evidence>
<sequence length="273" mass="28922">MKTILFKNVYAAVAALFIAMFAMPTTMQAQNDYELEIAGKKVTATNCNDLSVINGVSGTVKYDPATKTLMLQNATINSEDNNAILTKVDGLTIKVIGTNNLTAKVSPIRVIKSLTITGGGTLNAESQKNCAIFVKGANLTIDNCTVNGKSPVYGIAGNDGMNENLTIKNATVTAEGTEKGSIVDFATLTLIDCKIVQPTDAKFDPSIHSVALNGEKVKSKVMITKVSTGIDTPITDTKTAQGIYTLSGVRLSGELKELPKGIYIVNGKKIVKQ</sequence>
<organism evidence="2 3">
    <name type="scientific">Prevotella intermedia</name>
    <dbReference type="NCBI Taxonomy" id="28131"/>
    <lineage>
        <taxon>Bacteria</taxon>
        <taxon>Pseudomonadati</taxon>
        <taxon>Bacteroidota</taxon>
        <taxon>Bacteroidia</taxon>
        <taxon>Bacteroidales</taxon>
        <taxon>Prevotellaceae</taxon>
        <taxon>Prevotella</taxon>
    </lineage>
</organism>
<protein>
    <recommendedName>
        <fullName evidence="4">Peptidase</fullName>
    </recommendedName>
</protein>
<proteinExistence type="predicted"/>
<evidence type="ECO:0000313" key="3">
    <source>
        <dbReference type="Proteomes" id="UP000217431"/>
    </source>
</evidence>
<dbReference type="AlphaFoldDB" id="A0A0S3UN39"/>
<dbReference type="EMBL" id="AP014598">
    <property type="protein sequence ID" value="BAU18918.1"/>
    <property type="molecule type" value="Genomic_DNA"/>
</dbReference>
<evidence type="ECO:0000313" key="2">
    <source>
        <dbReference type="EMBL" id="BAU18918.1"/>
    </source>
</evidence>
<dbReference type="SUPFAM" id="SSF51126">
    <property type="entry name" value="Pectin lyase-like"/>
    <property type="match status" value="1"/>
</dbReference>
<name>A0A0S3UN39_PREIN</name>
<dbReference type="RefSeq" id="WP_172419466.1">
    <property type="nucleotide sequence ID" value="NZ_AP014598.1"/>
</dbReference>
<feature type="chain" id="PRO_5006619833" description="Peptidase" evidence="1">
    <location>
        <begin position="30"/>
        <end position="273"/>
    </location>
</feature>